<gene>
    <name evidence="1" type="ORF">PG997_001292</name>
</gene>
<comment type="caution">
    <text evidence="1">The sequence shown here is derived from an EMBL/GenBank/DDBJ whole genome shotgun (WGS) entry which is preliminary data.</text>
</comment>
<protein>
    <submittedName>
        <fullName evidence="1">Uncharacterized protein</fullName>
    </submittedName>
</protein>
<dbReference type="GeneID" id="92038667"/>
<reference evidence="1 2" key="1">
    <citation type="submission" date="2023-01" db="EMBL/GenBank/DDBJ databases">
        <title>Analysis of 21 Apiospora genomes using comparative genomics revels a genus with tremendous synthesis potential of carbohydrate active enzymes and secondary metabolites.</title>
        <authorList>
            <person name="Sorensen T."/>
        </authorList>
    </citation>
    <scope>NUCLEOTIDE SEQUENCE [LARGE SCALE GENOMIC DNA]</scope>
    <source>
        <strain evidence="1 2">CBS 114990</strain>
    </source>
</reference>
<accession>A0ABR1XDG5</accession>
<evidence type="ECO:0000313" key="1">
    <source>
        <dbReference type="EMBL" id="KAK8094607.1"/>
    </source>
</evidence>
<organism evidence="1 2">
    <name type="scientific">Apiospora hydei</name>
    <dbReference type="NCBI Taxonomy" id="1337664"/>
    <lineage>
        <taxon>Eukaryota</taxon>
        <taxon>Fungi</taxon>
        <taxon>Dikarya</taxon>
        <taxon>Ascomycota</taxon>
        <taxon>Pezizomycotina</taxon>
        <taxon>Sordariomycetes</taxon>
        <taxon>Xylariomycetidae</taxon>
        <taxon>Amphisphaeriales</taxon>
        <taxon>Apiosporaceae</taxon>
        <taxon>Apiospora</taxon>
    </lineage>
</organism>
<keyword evidence="2" id="KW-1185">Reference proteome</keyword>
<sequence>MSVASDAGLGVDERILPTSELKLERYEPVMESRLGSPAVGLELGVITSEIIDPMVDVVIVSEYELGWNGVEILSVPPVAVAEESEDDGITPDGVTLASTVVEPDLSDKYCVEAPVVNTVLSSVPGEVDSGLVLMDAPAVGIVLDSGSTLPAEVDVKDRVSIYCIVDDVDVAAGDVGIGSDLSSSELTLAKVDELLPIDSRGGGSSLVNVPASCKELDAVKSAELPPALSSFVLVTASFVEEAMAVDNVPLGDSFTETGLSVGPSVTGDPDEDPAKTMIDEGFELTVSSAAPLADSVSDPDISPRELRVEVATGNEELIEVMGVSVRASTELDVLMGSETSSVLELSGPPSTVDWPSKLLSAALEAPFPVGLGDEAG</sequence>
<proteinExistence type="predicted"/>
<evidence type="ECO:0000313" key="2">
    <source>
        <dbReference type="Proteomes" id="UP001433268"/>
    </source>
</evidence>
<dbReference type="Proteomes" id="UP001433268">
    <property type="component" value="Unassembled WGS sequence"/>
</dbReference>
<name>A0ABR1XDG5_9PEZI</name>
<dbReference type="EMBL" id="JAQQWN010000002">
    <property type="protein sequence ID" value="KAK8094607.1"/>
    <property type="molecule type" value="Genomic_DNA"/>
</dbReference>
<dbReference type="RefSeq" id="XP_066675380.1">
    <property type="nucleotide sequence ID" value="XM_066805607.1"/>
</dbReference>